<evidence type="ECO:0000313" key="1">
    <source>
        <dbReference type="EMBL" id="RUR22869.1"/>
    </source>
</evidence>
<keyword evidence="2" id="KW-1185">Reference proteome</keyword>
<comment type="caution">
    <text evidence="1">The sequence shown here is derived from an EMBL/GenBank/DDBJ whole genome shotgun (WGS) entry which is preliminary data.</text>
</comment>
<dbReference type="RefSeq" id="WP_127059482.1">
    <property type="nucleotide sequence ID" value="NZ_RZGX01000010.1"/>
</dbReference>
<name>A0ABY0CIQ2_9GAMM</name>
<sequence length="69" mass="8252">MNQLAHWILSIGECQPNLLEFIMEDEDYRNSLTKIETEYFMANYEKLLPPELSAKIIEELANKKDFHYE</sequence>
<gene>
    <name evidence="1" type="ORF">ELY20_09110</name>
</gene>
<organism evidence="1 2">
    <name type="scientific">Legionella qingyii</name>
    <dbReference type="NCBI Taxonomy" id="2184757"/>
    <lineage>
        <taxon>Bacteria</taxon>
        <taxon>Pseudomonadati</taxon>
        <taxon>Pseudomonadota</taxon>
        <taxon>Gammaproteobacteria</taxon>
        <taxon>Legionellales</taxon>
        <taxon>Legionellaceae</taxon>
        <taxon>Legionella</taxon>
    </lineage>
</organism>
<evidence type="ECO:0000313" key="2">
    <source>
        <dbReference type="Proteomes" id="UP000287374"/>
    </source>
</evidence>
<proteinExistence type="predicted"/>
<dbReference type="Proteomes" id="UP000287374">
    <property type="component" value="Unassembled WGS sequence"/>
</dbReference>
<protein>
    <submittedName>
        <fullName evidence="1">Uncharacterized protein</fullName>
    </submittedName>
</protein>
<reference evidence="1 2" key="1">
    <citation type="submission" date="2018-12" db="EMBL/GenBank/DDBJ databases">
        <title>Legionella sp,whole genome shotgun sequence.</title>
        <authorList>
            <person name="Wu H."/>
        </authorList>
    </citation>
    <scope>NUCLEOTIDE SEQUENCE [LARGE SCALE GENOMIC DNA]</scope>
    <source>
        <strain evidence="2">km489</strain>
    </source>
</reference>
<accession>A0ABY0CIQ2</accession>
<dbReference type="EMBL" id="RZGX01000010">
    <property type="protein sequence ID" value="RUR22869.1"/>
    <property type="molecule type" value="Genomic_DNA"/>
</dbReference>